<feature type="region of interest" description="Disordered" evidence="9">
    <location>
        <begin position="274"/>
        <end position="325"/>
    </location>
</feature>
<dbReference type="InterPro" id="IPR015615">
    <property type="entry name" value="TGF-beta-rel"/>
</dbReference>
<evidence type="ECO:0000256" key="9">
    <source>
        <dbReference type="SAM" id="MobiDB-lite"/>
    </source>
</evidence>
<name>A0A0D3S0Z8_PTYFL</name>
<accession>A0A0D3S0Z8</accession>
<evidence type="ECO:0000259" key="10">
    <source>
        <dbReference type="PROSITE" id="PS51362"/>
    </source>
</evidence>
<dbReference type="GO" id="GO:0008083">
    <property type="term" value="F:growth factor activity"/>
    <property type="evidence" value="ECO:0007669"/>
    <property type="project" value="UniProtKB-KW"/>
</dbReference>
<dbReference type="EMBL" id="KP133110">
    <property type="protein sequence ID" value="AJS19034.1"/>
    <property type="molecule type" value="mRNA"/>
</dbReference>
<dbReference type="PROSITE" id="PS00250">
    <property type="entry name" value="TGF_BETA_1"/>
    <property type="match status" value="1"/>
</dbReference>
<reference evidence="11" key="1">
    <citation type="journal article" date="2015" name="Biol. Open">
        <title>Nodal signaling is required for mesodermal and ventral but not for dorsal fates in the indirect developing hemichordate, Ptychodera flava.</title>
        <authorList>
            <person name="Rottinger E."/>
            <person name="DuBuc T.Q."/>
            <person name="Amiel A.R."/>
            <person name="Martindale M.Q."/>
        </authorList>
    </citation>
    <scope>NUCLEOTIDE SEQUENCE</scope>
</reference>
<dbReference type="Gene3D" id="2.10.90.10">
    <property type="entry name" value="Cystine-knot cytokines"/>
    <property type="match status" value="1"/>
</dbReference>
<dbReference type="SUPFAM" id="SSF57501">
    <property type="entry name" value="Cystine-knot cytokines"/>
    <property type="match status" value="1"/>
</dbReference>
<dbReference type="GO" id="GO:0005125">
    <property type="term" value="F:cytokine activity"/>
    <property type="evidence" value="ECO:0007669"/>
    <property type="project" value="TreeGrafter"/>
</dbReference>
<dbReference type="Gene3D" id="2.60.120.970">
    <property type="match status" value="1"/>
</dbReference>
<evidence type="ECO:0000256" key="3">
    <source>
        <dbReference type="ARBA" id="ARBA00022525"/>
    </source>
</evidence>
<dbReference type="AlphaFoldDB" id="A0A0D3S0Z8"/>
<evidence type="ECO:0000256" key="2">
    <source>
        <dbReference type="ARBA" id="ARBA00006656"/>
    </source>
</evidence>
<comment type="similarity">
    <text evidence="2 8">Belongs to the TGF-beta family.</text>
</comment>
<keyword evidence="4" id="KW-0732">Signal</keyword>
<evidence type="ECO:0000256" key="1">
    <source>
        <dbReference type="ARBA" id="ARBA00004613"/>
    </source>
</evidence>
<keyword evidence="6" id="KW-1015">Disulfide bond</keyword>
<dbReference type="InterPro" id="IPR029034">
    <property type="entry name" value="Cystine-knot_cytokine"/>
</dbReference>
<proteinExistence type="evidence at transcript level"/>
<dbReference type="GO" id="GO:0005615">
    <property type="term" value="C:extracellular space"/>
    <property type="evidence" value="ECO:0007669"/>
    <property type="project" value="TreeGrafter"/>
</dbReference>
<dbReference type="PROSITE" id="PS51362">
    <property type="entry name" value="TGF_BETA_2"/>
    <property type="match status" value="1"/>
</dbReference>
<evidence type="ECO:0000256" key="5">
    <source>
        <dbReference type="ARBA" id="ARBA00023030"/>
    </source>
</evidence>
<dbReference type="PANTHER" id="PTHR11848">
    <property type="entry name" value="TGF-BETA FAMILY"/>
    <property type="match status" value="1"/>
</dbReference>
<dbReference type="SMART" id="SM00204">
    <property type="entry name" value="TGFB"/>
    <property type="match status" value="1"/>
</dbReference>
<keyword evidence="3" id="KW-0964">Secreted</keyword>
<keyword evidence="5 8" id="KW-0339">Growth factor</keyword>
<evidence type="ECO:0000256" key="6">
    <source>
        <dbReference type="ARBA" id="ARBA00023157"/>
    </source>
</evidence>
<comment type="subcellular location">
    <subcellularLocation>
        <location evidence="1">Secreted</location>
    </subcellularLocation>
</comment>
<organism evidence="11">
    <name type="scientific">Ptychodera flava</name>
    <name type="common">Acorn worm</name>
    <dbReference type="NCBI Taxonomy" id="63121"/>
    <lineage>
        <taxon>Eukaryota</taxon>
        <taxon>Metazoa</taxon>
        <taxon>Hemichordata</taxon>
        <taxon>Enteropneusta</taxon>
        <taxon>Ptychoderidae</taxon>
        <taxon>Ptychodera</taxon>
    </lineage>
</organism>
<feature type="compositionally biased region" description="Basic residues" evidence="9">
    <location>
        <begin position="301"/>
        <end position="317"/>
    </location>
</feature>
<evidence type="ECO:0000313" key="11">
    <source>
        <dbReference type="EMBL" id="AJS19034.1"/>
    </source>
</evidence>
<dbReference type="PANTHER" id="PTHR11848:SF302">
    <property type="entry name" value="TGF-BETA FAMILY PROFILE DOMAIN-CONTAINING PROTEIN"/>
    <property type="match status" value="1"/>
</dbReference>
<dbReference type="FunFam" id="2.10.90.10:FF:000001">
    <property type="entry name" value="Bone morphogenetic protein 4"/>
    <property type="match status" value="1"/>
</dbReference>
<dbReference type="CDD" id="cd13759">
    <property type="entry name" value="TGF_beta_NODAL"/>
    <property type="match status" value="1"/>
</dbReference>
<sequence length="430" mass="48666">MVLCPLCVVHFGVSSDGRMGGSRHSPVPMVFGRPDDVLLFDGDEKKEKARNSGLAGMKHYGGSIDIFTTEFNVNRSAARHGMPSPTFMLELYNALTSKDSAPNDFGFEKKAIRQSDTIRSITAKLVDLSHHEPLSQVLQRYVFDLTVITRSERLRLAELRIPVPSRSPRKSKKTRVTLYQLHEVACDQGTTAGTCYRRDAVTSQRVRQDHVDKNDGSVVFQVTKAVKHWIKSTRGRHVIEVGIPEDLVDDVIKVREDLIDSEAQLVTFTFTKVKGGKGSKEGKETKKRQRSARATDAEARRQKKIRDRKKQLRKKKLKELAEKSKRQHPCKREDLIADFEQIGWGSWIIYPKRFNAYQCVGSCPAPMDSLHNPNNHAIMRGLLHLKNPDLIPLPCCVPTKLSSLSMLYYEHGKIVVKEHEAIIVEECGCR</sequence>
<dbReference type="InterPro" id="IPR001839">
    <property type="entry name" value="TGF-b_C"/>
</dbReference>
<evidence type="ECO:0000256" key="7">
    <source>
        <dbReference type="ARBA" id="ARBA00023180"/>
    </source>
</evidence>
<evidence type="ECO:0000256" key="8">
    <source>
        <dbReference type="RuleBase" id="RU000354"/>
    </source>
</evidence>
<dbReference type="Pfam" id="PF00688">
    <property type="entry name" value="TGFb_propeptide"/>
    <property type="match status" value="1"/>
</dbReference>
<feature type="domain" description="TGF-beta family profile" evidence="10">
    <location>
        <begin position="313"/>
        <end position="430"/>
    </location>
</feature>
<evidence type="ECO:0000256" key="4">
    <source>
        <dbReference type="ARBA" id="ARBA00022729"/>
    </source>
</evidence>
<keyword evidence="7" id="KW-0325">Glycoprotein</keyword>
<protein>
    <submittedName>
        <fullName evidence="11">Nodal</fullName>
    </submittedName>
</protein>
<dbReference type="InterPro" id="IPR001111">
    <property type="entry name" value="TGF-b_propeptide"/>
</dbReference>
<dbReference type="InterPro" id="IPR017948">
    <property type="entry name" value="TGFb_CS"/>
</dbReference>
<dbReference type="Pfam" id="PF00019">
    <property type="entry name" value="TGF_beta"/>
    <property type="match status" value="1"/>
</dbReference>